<sequence>MLDFDLSKFELQTFHNSNLRSFFKSYKNSKIYLFYAELRDILWNLQIKNGMIAINQRKKTYEFDVTDRTIKNWLYELQELGFLEFKYKRFDLCYIQMKDYTKLQILYPKTHKENGDPIFPSRFYKDVQLIIKNAIKDFKDKTLVFENEEVILCDFSSRNELSFAQSVYVKTKLANDEQFQHNIIYEDLVRQPLPNLKCNFAQAIIKKRIKEALEHCSDSYKKIQLAS</sequence>
<keyword evidence="4" id="KW-1185">Reference proteome</keyword>
<proteinExistence type="predicted"/>
<evidence type="ECO:0000313" key="1">
    <source>
        <dbReference type="EMBL" id="MDO7253087.1"/>
    </source>
</evidence>
<protein>
    <submittedName>
        <fullName evidence="2">Uncharacterized protein</fullName>
    </submittedName>
</protein>
<organism evidence="2 3">
    <name type="scientific">Helicobacter cappadocius</name>
    <dbReference type="NCBI Taxonomy" id="3063998"/>
    <lineage>
        <taxon>Bacteria</taxon>
        <taxon>Pseudomonadati</taxon>
        <taxon>Campylobacterota</taxon>
        <taxon>Epsilonproteobacteria</taxon>
        <taxon>Campylobacterales</taxon>
        <taxon>Helicobacteraceae</taxon>
        <taxon>Helicobacter</taxon>
    </lineage>
</organism>
<evidence type="ECO:0000313" key="4">
    <source>
        <dbReference type="Proteomes" id="UP001240777"/>
    </source>
</evidence>
<dbReference type="Proteomes" id="UP001177258">
    <property type="component" value="Unassembled WGS sequence"/>
</dbReference>
<dbReference type="AlphaFoldDB" id="A0AA90PIB2"/>
<comment type="caution">
    <text evidence="2">The sequence shown here is derived from an EMBL/GenBank/DDBJ whole genome shotgun (WGS) entry which is preliminary data.</text>
</comment>
<evidence type="ECO:0000313" key="3">
    <source>
        <dbReference type="Proteomes" id="UP001177258"/>
    </source>
</evidence>
<dbReference type="Proteomes" id="UP001240777">
    <property type="component" value="Unassembled WGS sequence"/>
</dbReference>
<gene>
    <name evidence="1" type="ORF">Q5I04_04085</name>
    <name evidence="2" type="ORF">Q5I06_03180</name>
</gene>
<reference evidence="1 3" key="3">
    <citation type="journal article" date="2024" name="Syst. Appl. Microbiol.">
        <title>Helicobacter cappadocius sp. nov., from lizards: The first psychrotrophic Helicobacter species.</title>
        <authorList>
            <person name="Aydin F."/>
            <person name="Tarhane S."/>
            <person name="Karakaya E."/>
            <person name="Abay S."/>
            <person name="Kayman T."/>
            <person name="Guran O."/>
            <person name="Bozkurt E."/>
            <person name="Uzum N."/>
            <person name="Avci A."/>
            <person name="Olgun K."/>
            <person name="Jablonski D."/>
            <person name="Guran C."/>
            <person name="Burcin Saticioglu I."/>
        </authorList>
    </citation>
    <scope>NUCLEOTIDE SEQUENCE [LARGE SCALE GENOMIC DNA]</scope>
    <source>
        <strain evidence="1">Faydin-H75</strain>
        <strain evidence="3">faydin-H76</strain>
    </source>
</reference>
<reference evidence="2 4" key="1">
    <citation type="submission" date="2023-07" db="EMBL/GenBank/DDBJ databases">
        <title>Unpublished Manusciprt.</title>
        <authorList>
            <person name="Aydin F."/>
            <person name="Tarhane S."/>
            <person name="Saticioglu I.B."/>
            <person name="Karakaya E."/>
            <person name="Abay S."/>
            <person name="Guran O."/>
            <person name="Bozkurt E."/>
            <person name="Uzum N."/>
            <person name="Olgun K."/>
            <person name="Jablonski D."/>
        </authorList>
    </citation>
    <scope>NUCLEOTIDE SEQUENCE</scope>
    <source>
        <strain evidence="4">faydin-H75</strain>
        <strain evidence="2">Faydin-H76</strain>
    </source>
</reference>
<reference evidence="1" key="2">
    <citation type="submission" date="2023-07" db="EMBL/GenBank/DDBJ databases">
        <authorList>
            <person name="Aydin F."/>
            <person name="Tarhane S."/>
            <person name="Saticioglu I.B."/>
            <person name="Karakaya E."/>
            <person name="Abay S."/>
            <person name="Guran O."/>
            <person name="Bozkurt E."/>
            <person name="Uzum N."/>
            <person name="Olgun K."/>
            <person name="Jablonski D."/>
        </authorList>
    </citation>
    <scope>NUCLEOTIDE SEQUENCE</scope>
    <source>
        <strain evidence="1">Faydin-H75</strain>
    </source>
</reference>
<dbReference type="EMBL" id="JAUPEV010000005">
    <property type="protein sequence ID" value="MDO7253087.1"/>
    <property type="molecule type" value="Genomic_DNA"/>
</dbReference>
<name>A0AA90PIB2_9HELI</name>
<dbReference type="RefSeq" id="WP_305516932.1">
    <property type="nucleotide sequence ID" value="NZ_JAUPEV010000005.1"/>
</dbReference>
<evidence type="ECO:0000313" key="2">
    <source>
        <dbReference type="EMBL" id="MDP2538787.1"/>
    </source>
</evidence>
<dbReference type="EMBL" id="JAUYZK010000003">
    <property type="protein sequence ID" value="MDP2538787.1"/>
    <property type="molecule type" value="Genomic_DNA"/>
</dbReference>
<accession>A0AA90PIB2</accession>